<organism evidence="2 3">
    <name type="scientific">Turicibacter sanguinis</name>
    <dbReference type="NCBI Taxonomy" id="154288"/>
    <lineage>
        <taxon>Bacteria</taxon>
        <taxon>Bacillati</taxon>
        <taxon>Bacillota</taxon>
        <taxon>Erysipelotrichia</taxon>
        <taxon>Erysipelotrichales</taxon>
        <taxon>Turicibacteraceae</taxon>
        <taxon>Turicibacter</taxon>
    </lineage>
</organism>
<comment type="caution">
    <text evidence="2">The sequence shown here is derived from an EMBL/GenBank/DDBJ whole genome shotgun (WGS) entry which is preliminary data.</text>
</comment>
<protein>
    <recommendedName>
        <fullName evidence="1">DUF1980 domain-containing protein</fullName>
    </recommendedName>
</protein>
<dbReference type="AlphaFoldDB" id="A0A9X4XC36"/>
<evidence type="ECO:0000313" key="2">
    <source>
        <dbReference type="EMBL" id="MTK20693.1"/>
    </source>
</evidence>
<proteinExistence type="predicted"/>
<dbReference type="InterPro" id="IPR048447">
    <property type="entry name" value="DUF1980_C"/>
</dbReference>
<gene>
    <name evidence="2" type="ORF">GMA92_04470</name>
</gene>
<feature type="domain" description="DUF1980" evidence="1">
    <location>
        <begin position="33"/>
        <end position="155"/>
    </location>
</feature>
<dbReference type="RefSeq" id="WP_006784249.1">
    <property type="nucleotide sequence ID" value="NZ_JAMQUV010000008.1"/>
</dbReference>
<evidence type="ECO:0000259" key="1">
    <source>
        <dbReference type="Pfam" id="PF21537"/>
    </source>
</evidence>
<dbReference type="Pfam" id="PF21537">
    <property type="entry name" value="DUF1980_C"/>
    <property type="match status" value="1"/>
</dbReference>
<sequence>MLTMISCSGCSRITETLEFVEPEVLEADSLTLGTEVEEKGILEIREKYFLLQISDIFFNFDLYKDRVVKVEGLYGVDYDSDEPEFHVVYRFGPGCCGDDGWGGFFLNYEGEWPAVDDWIEVIGTPRIEEGEYRDYLYLDVISITVKDEVGEVLVYQ</sequence>
<dbReference type="EMBL" id="WMQE01000007">
    <property type="protein sequence ID" value="MTK20693.1"/>
    <property type="molecule type" value="Genomic_DNA"/>
</dbReference>
<name>A0A9X4XC36_9FIRM</name>
<accession>A0A9X4XC36</accession>
<evidence type="ECO:0000313" key="3">
    <source>
        <dbReference type="Proteomes" id="UP000487649"/>
    </source>
</evidence>
<reference evidence="2 3" key="1">
    <citation type="journal article" date="2019" name="Nat. Med.">
        <title>A library of human gut bacterial isolates paired with longitudinal multiomics data enables mechanistic microbiome research.</title>
        <authorList>
            <person name="Poyet M."/>
            <person name="Groussin M."/>
            <person name="Gibbons S.M."/>
            <person name="Avila-Pacheco J."/>
            <person name="Jiang X."/>
            <person name="Kearney S.M."/>
            <person name="Perrotta A.R."/>
            <person name="Berdy B."/>
            <person name="Zhao S."/>
            <person name="Lieberman T.D."/>
            <person name="Swanson P.K."/>
            <person name="Smith M."/>
            <person name="Roesemann S."/>
            <person name="Alexander J.E."/>
            <person name="Rich S.A."/>
            <person name="Livny J."/>
            <person name="Vlamakis H."/>
            <person name="Clish C."/>
            <person name="Bullock K."/>
            <person name="Deik A."/>
            <person name="Scott J."/>
            <person name="Pierce K.A."/>
            <person name="Xavier R.J."/>
            <person name="Alm E.J."/>
        </authorList>
    </citation>
    <scope>NUCLEOTIDE SEQUENCE [LARGE SCALE GENOMIC DNA]</scope>
    <source>
        <strain evidence="2 3">BIOML-A198</strain>
    </source>
</reference>
<dbReference type="Proteomes" id="UP000487649">
    <property type="component" value="Unassembled WGS sequence"/>
</dbReference>